<feature type="coiled-coil region" evidence="5">
    <location>
        <begin position="113"/>
        <end position="161"/>
    </location>
</feature>
<evidence type="ECO:0000256" key="2">
    <source>
        <dbReference type="ARBA" id="ARBA00022771"/>
    </source>
</evidence>
<dbReference type="InterPro" id="IPR001841">
    <property type="entry name" value="Znf_RING"/>
</dbReference>
<evidence type="ECO:0000313" key="7">
    <source>
        <dbReference type="EMBL" id="CAG5105019.1"/>
    </source>
</evidence>
<proteinExistence type="predicted"/>
<organism evidence="7 8">
    <name type="scientific">Oikopleura dioica</name>
    <name type="common">Tunicate</name>
    <dbReference type="NCBI Taxonomy" id="34765"/>
    <lineage>
        <taxon>Eukaryota</taxon>
        <taxon>Metazoa</taxon>
        <taxon>Chordata</taxon>
        <taxon>Tunicata</taxon>
        <taxon>Appendicularia</taxon>
        <taxon>Copelata</taxon>
        <taxon>Oikopleuridae</taxon>
        <taxon>Oikopleura</taxon>
    </lineage>
</organism>
<dbReference type="SMART" id="SM00184">
    <property type="entry name" value="RING"/>
    <property type="match status" value="1"/>
</dbReference>
<keyword evidence="8" id="KW-1185">Reference proteome</keyword>
<evidence type="ECO:0000256" key="5">
    <source>
        <dbReference type="SAM" id="Coils"/>
    </source>
</evidence>
<accession>A0ABN7SNX5</accession>
<evidence type="ECO:0000256" key="4">
    <source>
        <dbReference type="PROSITE-ProRule" id="PRU00175"/>
    </source>
</evidence>
<evidence type="ECO:0000256" key="3">
    <source>
        <dbReference type="ARBA" id="ARBA00022833"/>
    </source>
</evidence>
<dbReference type="PROSITE" id="PS50089">
    <property type="entry name" value="ZF_RING_2"/>
    <property type="match status" value="1"/>
</dbReference>
<dbReference type="Proteomes" id="UP001158576">
    <property type="component" value="Chromosome 1"/>
</dbReference>
<dbReference type="EMBL" id="OU015566">
    <property type="protein sequence ID" value="CAG5105019.1"/>
    <property type="molecule type" value="Genomic_DNA"/>
</dbReference>
<keyword evidence="1" id="KW-0479">Metal-binding</keyword>
<keyword evidence="5" id="KW-0175">Coiled coil</keyword>
<protein>
    <submittedName>
        <fullName evidence="7">Oidioi.mRNA.OKI2018_I69.chr1.g1762.t1.cds</fullName>
    </submittedName>
</protein>
<evidence type="ECO:0000256" key="1">
    <source>
        <dbReference type="ARBA" id="ARBA00022723"/>
    </source>
</evidence>
<dbReference type="SUPFAM" id="SSF57850">
    <property type="entry name" value="RING/U-box"/>
    <property type="match status" value="1"/>
</dbReference>
<dbReference type="Gene3D" id="3.30.40.10">
    <property type="entry name" value="Zinc/RING finger domain, C3HC4 (zinc finger)"/>
    <property type="match status" value="1"/>
</dbReference>
<sequence>MANKAKQLVGHKLCNNVSLDDGFVTSHGSFGKCAECQQLRRSTTEINGERYCKICFLKHPPGKKIAVFEETNAKFRCYKKCGANQLSWRDFFIGSCCEDAASWIDSKFKYDILAAVNQIYEELLEEEKAQKNKRERAHKKVEDLKKQLEMAENDAVDADQELECVKVFRRKVQKRSLFLTKETMKDDNPDLDTTDEVKLVPEEKEVNEKLRCKVCFETYDEEHPQAAVIPCGHKACLNCLSSLPQKNCPTCRAEFTDDKIFKLFD</sequence>
<evidence type="ECO:0000259" key="6">
    <source>
        <dbReference type="PROSITE" id="PS50089"/>
    </source>
</evidence>
<dbReference type="InterPro" id="IPR013083">
    <property type="entry name" value="Znf_RING/FYVE/PHD"/>
</dbReference>
<dbReference type="Pfam" id="PF13920">
    <property type="entry name" value="zf-C3HC4_3"/>
    <property type="match status" value="1"/>
</dbReference>
<gene>
    <name evidence="7" type="ORF">OKIOD_LOCUS10527</name>
</gene>
<feature type="domain" description="RING-type" evidence="6">
    <location>
        <begin position="212"/>
        <end position="252"/>
    </location>
</feature>
<reference evidence="7 8" key="1">
    <citation type="submission" date="2021-04" db="EMBL/GenBank/DDBJ databases">
        <authorList>
            <person name="Bliznina A."/>
        </authorList>
    </citation>
    <scope>NUCLEOTIDE SEQUENCE [LARGE SCALE GENOMIC DNA]</scope>
</reference>
<keyword evidence="3" id="KW-0862">Zinc</keyword>
<name>A0ABN7SNX5_OIKDI</name>
<evidence type="ECO:0000313" key="8">
    <source>
        <dbReference type="Proteomes" id="UP001158576"/>
    </source>
</evidence>
<keyword evidence="2 4" id="KW-0863">Zinc-finger</keyword>